<proteinExistence type="inferred from homology"/>
<dbReference type="Pfam" id="PF02653">
    <property type="entry name" value="BPD_transp_2"/>
    <property type="match status" value="1"/>
</dbReference>
<keyword evidence="6 9" id="KW-1133">Transmembrane helix</keyword>
<evidence type="ECO:0000256" key="9">
    <source>
        <dbReference type="SAM" id="Phobius"/>
    </source>
</evidence>
<keyword evidence="5" id="KW-0029">Amino-acid transport</keyword>
<evidence type="ECO:0000256" key="8">
    <source>
        <dbReference type="ARBA" id="ARBA00037998"/>
    </source>
</evidence>
<evidence type="ECO:0000256" key="6">
    <source>
        <dbReference type="ARBA" id="ARBA00022989"/>
    </source>
</evidence>
<dbReference type="InterPro" id="IPR052157">
    <property type="entry name" value="BCAA_transport_permease"/>
</dbReference>
<dbReference type="GO" id="GO:0022857">
    <property type="term" value="F:transmembrane transporter activity"/>
    <property type="evidence" value="ECO:0007669"/>
    <property type="project" value="InterPro"/>
</dbReference>
<feature type="transmembrane region" description="Helical" evidence="9">
    <location>
        <begin position="187"/>
        <end position="208"/>
    </location>
</feature>
<keyword evidence="3" id="KW-1003">Cell membrane</keyword>
<dbReference type="Proteomes" id="UP000305546">
    <property type="component" value="Unassembled WGS sequence"/>
</dbReference>
<protein>
    <submittedName>
        <fullName evidence="10">Branched-chain amino acid ABC transporter permease</fullName>
    </submittedName>
</protein>
<gene>
    <name evidence="10" type="ORF">FG385_27805</name>
</gene>
<feature type="transmembrane region" description="Helical" evidence="9">
    <location>
        <begin position="94"/>
        <end position="114"/>
    </location>
</feature>
<feature type="transmembrane region" description="Helical" evidence="9">
    <location>
        <begin position="266"/>
        <end position="285"/>
    </location>
</feature>
<comment type="subcellular location">
    <subcellularLocation>
        <location evidence="1">Cell membrane</location>
        <topology evidence="1">Multi-pass membrane protein</topology>
    </subcellularLocation>
</comment>
<keyword evidence="2" id="KW-0813">Transport</keyword>
<dbReference type="EMBL" id="VDFW01000033">
    <property type="protein sequence ID" value="TNC21523.1"/>
    <property type="molecule type" value="Genomic_DNA"/>
</dbReference>
<dbReference type="OrthoDB" id="3572933at2"/>
<feature type="transmembrane region" description="Helical" evidence="9">
    <location>
        <begin position="145"/>
        <end position="167"/>
    </location>
</feature>
<keyword evidence="4 9" id="KW-0812">Transmembrane</keyword>
<keyword evidence="7 9" id="KW-0472">Membrane</keyword>
<dbReference type="PANTHER" id="PTHR11795">
    <property type="entry name" value="BRANCHED-CHAIN AMINO ACID TRANSPORT SYSTEM PERMEASE PROTEIN LIVH"/>
    <property type="match status" value="1"/>
</dbReference>
<evidence type="ECO:0000256" key="7">
    <source>
        <dbReference type="ARBA" id="ARBA00023136"/>
    </source>
</evidence>
<evidence type="ECO:0000256" key="5">
    <source>
        <dbReference type="ARBA" id="ARBA00022970"/>
    </source>
</evidence>
<comment type="similarity">
    <text evidence="8">Belongs to the binding-protein-dependent transport system permease family. LivHM subfamily.</text>
</comment>
<sequence length="293" mass="30316">MGTFVQLVVDGLSTGSIYAALALAIVLVNQATGLINFAQGGMAVLSAYIAYSLLGAGLPLILAIGVAVLISFVLGAAIERLLIRRFERSETDTAIVVTIGLLTLLTGVSAWLWSYNNLQFPSLFPLASVDIFGAVVSVRSIGTTLTIVAIMILLQVLFRGTKLGLALRAVADNPASAAFSGLPVGRLLMVGWGFAAALGAIAGSLVAPQLTLTPGMLDNALVYALAAVILGGLNSPVGAVVAAWLIGVLENLAAVYVPFIGHDLKIAVPFVLIFVVLVIRPQGLFGRKVVARV</sequence>
<accession>A0A5C4LV53</accession>
<evidence type="ECO:0000256" key="4">
    <source>
        <dbReference type="ARBA" id="ARBA00022692"/>
    </source>
</evidence>
<dbReference type="InterPro" id="IPR001851">
    <property type="entry name" value="ABC_transp_permease"/>
</dbReference>
<dbReference type="GO" id="GO:0006865">
    <property type="term" value="P:amino acid transport"/>
    <property type="evidence" value="ECO:0007669"/>
    <property type="project" value="UniProtKB-KW"/>
</dbReference>
<evidence type="ECO:0000313" key="10">
    <source>
        <dbReference type="EMBL" id="TNC21523.1"/>
    </source>
</evidence>
<feature type="transmembrane region" description="Helical" evidence="9">
    <location>
        <begin position="6"/>
        <end position="27"/>
    </location>
</feature>
<comment type="caution">
    <text evidence="10">The sequence shown here is derived from an EMBL/GenBank/DDBJ whole genome shotgun (WGS) entry which is preliminary data.</text>
</comment>
<name>A0A5C4LV53_9PSEU</name>
<dbReference type="CDD" id="cd06582">
    <property type="entry name" value="TM_PBP1_LivH_like"/>
    <property type="match status" value="1"/>
</dbReference>
<evidence type="ECO:0000256" key="1">
    <source>
        <dbReference type="ARBA" id="ARBA00004651"/>
    </source>
</evidence>
<keyword evidence="11" id="KW-1185">Reference proteome</keyword>
<dbReference type="AlphaFoldDB" id="A0A5C4LV53"/>
<dbReference type="GO" id="GO:0005886">
    <property type="term" value="C:plasma membrane"/>
    <property type="evidence" value="ECO:0007669"/>
    <property type="project" value="UniProtKB-SubCell"/>
</dbReference>
<dbReference type="PANTHER" id="PTHR11795:SF451">
    <property type="entry name" value="ABC TRANSPORTER PERMEASE PROTEIN"/>
    <property type="match status" value="1"/>
</dbReference>
<feature type="transmembrane region" description="Helical" evidence="9">
    <location>
        <begin position="220"/>
        <end position="246"/>
    </location>
</feature>
<reference evidence="10 11" key="1">
    <citation type="submission" date="2019-06" db="EMBL/GenBank/DDBJ databases">
        <title>Amycolatopsis alkalitolerans sp. nov., isolated from Gastrodia elata Blume.</title>
        <authorList>
            <person name="Narsing Rao M.P."/>
            <person name="Li W.J."/>
        </authorList>
    </citation>
    <scope>NUCLEOTIDE SEQUENCE [LARGE SCALE GENOMIC DNA]</scope>
    <source>
        <strain evidence="10 11">SYSUP0005</strain>
    </source>
</reference>
<evidence type="ECO:0000256" key="3">
    <source>
        <dbReference type="ARBA" id="ARBA00022475"/>
    </source>
</evidence>
<organism evidence="10 11">
    <name type="scientific">Amycolatopsis alkalitolerans</name>
    <dbReference type="NCBI Taxonomy" id="2547244"/>
    <lineage>
        <taxon>Bacteria</taxon>
        <taxon>Bacillati</taxon>
        <taxon>Actinomycetota</taxon>
        <taxon>Actinomycetes</taxon>
        <taxon>Pseudonocardiales</taxon>
        <taxon>Pseudonocardiaceae</taxon>
        <taxon>Amycolatopsis</taxon>
    </lineage>
</organism>
<dbReference type="RefSeq" id="WP_139099759.1">
    <property type="nucleotide sequence ID" value="NZ_VDFW01000033.1"/>
</dbReference>
<feature type="transmembrane region" description="Helical" evidence="9">
    <location>
        <begin position="60"/>
        <end position="82"/>
    </location>
</feature>
<evidence type="ECO:0000313" key="11">
    <source>
        <dbReference type="Proteomes" id="UP000305546"/>
    </source>
</evidence>
<evidence type="ECO:0000256" key="2">
    <source>
        <dbReference type="ARBA" id="ARBA00022448"/>
    </source>
</evidence>